<evidence type="ECO:0000256" key="2">
    <source>
        <dbReference type="ARBA" id="ARBA00005811"/>
    </source>
</evidence>
<comment type="similarity">
    <text evidence="2 7">Belongs to the ExbD/TolR family.</text>
</comment>
<dbReference type="OrthoDB" id="190607at2"/>
<keyword evidence="7" id="KW-0653">Protein transport</keyword>
<dbReference type="GO" id="GO:0015031">
    <property type="term" value="P:protein transport"/>
    <property type="evidence" value="ECO:0007669"/>
    <property type="project" value="UniProtKB-KW"/>
</dbReference>
<evidence type="ECO:0000256" key="4">
    <source>
        <dbReference type="ARBA" id="ARBA00022692"/>
    </source>
</evidence>
<keyword evidence="10" id="KW-1185">Reference proteome</keyword>
<dbReference type="PANTHER" id="PTHR30558">
    <property type="entry name" value="EXBD MEMBRANE COMPONENT OF PMF-DRIVEN MACROMOLECULE IMPORT SYSTEM"/>
    <property type="match status" value="1"/>
</dbReference>
<keyword evidence="5 8" id="KW-1133">Transmembrane helix</keyword>
<accession>A0A556QL23</accession>
<evidence type="ECO:0000256" key="5">
    <source>
        <dbReference type="ARBA" id="ARBA00022989"/>
    </source>
</evidence>
<dbReference type="RefSeq" id="WP_144353705.1">
    <property type="nucleotide sequence ID" value="NZ_CBCRVV010000013.1"/>
</dbReference>
<keyword evidence="3" id="KW-1003">Cell membrane</keyword>
<feature type="transmembrane region" description="Helical" evidence="8">
    <location>
        <begin position="16"/>
        <end position="34"/>
    </location>
</feature>
<sequence>MAGGGSGDGEEPEFQIAPMIDVLLVLLIFFMSSITSQVARVDKSISLPVAPNASKQESARDQSIINVRWDAAKQLTTFVFEDVGYERLDTVVPILTERKKHSSNYRLVIRGDRLVPAEQISIAMSAAASAGIADITFAAAPR</sequence>
<evidence type="ECO:0000313" key="9">
    <source>
        <dbReference type="EMBL" id="TSJ77302.1"/>
    </source>
</evidence>
<dbReference type="Pfam" id="PF02472">
    <property type="entry name" value="ExbD"/>
    <property type="match status" value="1"/>
</dbReference>
<gene>
    <name evidence="9" type="ORF">FPL22_14500</name>
</gene>
<dbReference type="GO" id="GO:0022857">
    <property type="term" value="F:transmembrane transporter activity"/>
    <property type="evidence" value="ECO:0007669"/>
    <property type="project" value="InterPro"/>
</dbReference>
<dbReference type="InterPro" id="IPR003400">
    <property type="entry name" value="ExbD"/>
</dbReference>
<keyword evidence="4 7" id="KW-0812">Transmembrane</keyword>
<comment type="subcellular location">
    <subcellularLocation>
        <location evidence="1">Cell membrane</location>
        <topology evidence="1">Single-pass membrane protein</topology>
    </subcellularLocation>
    <subcellularLocation>
        <location evidence="7">Cell membrane</location>
        <topology evidence="7">Single-pass type II membrane protein</topology>
    </subcellularLocation>
</comment>
<dbReference type="EMBL" id="VMBG01000002">
    <property type="protein sequence ID" value="TSJ77302.1"/>
    <property type="molecule type" value="Genomic_DNA"/>
</dbReference>
<protein>
    <submittedName>
        <fullName evidence="9">Biopolymer transporter ExbD</fullName>
    </submittedName>
</protein>
<evidence type="ECO:0000256" key="8">
    <source>
        <dbReference type="SAM" id="Phobius"/>
    </source>
</evidence>
<comment type="caution">
    <text evidence="9">The sequence shown here is derived from an EMBL/GenBank/DDBJ whole genome shotgun (WGS) entry which is preliminary data.</text>
</comment>
<evidence type="ECO:0000256" key="7">
    <source>
        <dbReference type="RuleBase" id="RU003879"/>
    </source>
</evidence>
<dbReference type="Proteomes" id="UP000315648">
    <property type="component" value="Unassembled WGS sequence"/>
</dbReference>
<dbReference type="PANTHER" id="PTHR30558:SF3">
    <property type="entry name" value="BIOPOLYMER TRANSPORT PROTEIN EXBD-RELATED"/>
    <property type="match status" value="1"/>
</dbReference>
<name>A0A556QL23_9BACT</name>
<evidence type="ECO:0000256" key="3">
    <source>
        <dbReference type="ARBA" id="ARBA00022475"/>
    </source>
</evidence>
<keyword evidence="6 8" id="KW-0472">Membrane</keyword>
<proteinExistence type="inferred from homology"/>
<reference evidence="9 10" key="1">
    <citation type="submission" date="2019-07" db="EMBL/GenBank/DDBJ databases">
        <title>Description of 53C-WASEF.</title>
        <authorList>
            <person name="Pitt A."/>
            <person name="Hahn M.W."/>
        </authorList>
    </citation>
    <scope>NUCLEOTIDE SEQUENCE [LARGE SCALE GENOMIC DNA]</scope>
    <source>
        <strain evidence="9 10">53C-WASEF</strain>
    </source>
</reference>
<keyword evidence="7" id="KW-0813">Transport</keyword>
<dbReference type="GO" id="GO:0005886">
    <property type="term" value="C:plasma membrane"/>
    <property type="evidence" value="ECO:0007669"/>
    <property type="project" value="UniProtKB-SubCell"/>
</dbReference>
<dbReference type="AlphaFoldDB" id="A0A556QL23"/>
<evidence type="ECO:0000256" key="6">
    <source>
        <dbReference type="ARBA" id="ARBA00023136"/>
    </source>
</evidence>
<organism evidence="9 10">
    <name type="scientific">Rariglobus hedericola</name>
    <dbReference type="NCBI Taxonomy" id="2597822"/>
    <lineage>
        <taxon>Bacteria</taxon>
        <taxon>Pseudomonadati</taxon>
        <taxon>Verrucomicrobiota</taxon>
        <taxon>Opitutia</taxon>
        <taxon>Opitutales</taxon>
        <taxon>Opitutaceae</taxon>
        <taxon>Rariglobus</taxon>
    </lineage>
</organism>
<evidence type="ECO:0000313" key="10">
    <source>
        <dbReference type="Proteomes" id="UP000315648"/>
    </source>
</evidence>
<evidence type="ECO:0000256" key="1">
    <source>
        <dbReference type="ARBA" id="ARBA00004162"/>
    </source>
</evidence>